<feature type="region of interest" description="Disordered" evidence="1">
    <location>
        <begin position="32"/>
        <end position="64"/>
    </location>
</feature>
<dbReference type="Proteomes" id="UP000433071">
    <property type="component" value="Unassembled WGS sequence"/>
</dbReference>
<proteinExistence type="predicted"/>
<comment type="caution">
    <text evidence="2">The sequence shown here is derived from an EMBL/GenBank/DDBJ whole genome shotgun (WGS) entry which is preliminary data.</text>
</comment>
<keyword evidence="3" id="KW-1185">Reference proteome</keyword>
<evidence type="ECO:0000313" key="2">
    <source>
        <dbReference type="EMBL" id="MTH68449.1"/>
    </source>
</evidence>
<accession>A0A6I3M4Q5</accession>
<evidence type="ECO:0000256" key="1">
    <source>
        <dbReference type="SAM" id="MobiDB-lite"/>
    </source>
</evidence>
<dbReference type="RefSeq" id="WP_155051515.1">
    <property type="nucleotide sequence ID" value="NZ_BAAAIB010000007.1"/>
</dbReference>
<protein>
    <submittedName>
        <fullName evidence="2">Uncharacterized protein</fullName>
    </submittedName>
</protein>
<organism evidence="2 3">
    <name type="scientific">Agromyces bracchium</name>
    <dbReference type="NCBI Taxonomy" id="88376"/>
    <lineage>
        <taxon>Bacteria</taxon>
        <taxon>Bacillati</taxon>
        <taxon>Actinomycetota</taxon>
        <taxon>Actinomycetes</taxon>
        <taxon>Micrococcales</taxon>
        <taxon>Microbacteriaceae</taxon>
        <taxon>Agromyces</taxon>
    </lineage>
</organism>
<name>A0A6I3M4Q5_9MICO</name>
<gene>
    <name evidence="2" type="ORF">GJ743_08715</name>
</gene>
<feature type="compositionally biased region" description="Low complexity" evidence="1">
    <location>
        <begin position="48"/>
        <end position="64"/>
    </location>
</feature>
<reference evidence="2 3" key="1">
    <citation type="submission" date="2019-11" db="EMBL/GenBank/DDBJ databases">
        <title>Agromyces kandeliae sp. nov., isolated from mangrove soil.</title>
        <authorList>
            <person name="Wang R."/>
        </authorList>
    </citation>
    <scope>NUCLEOTIDE SEQUENCE [LARGE SCALE GENOMIC DNA]</scope>
    <source>
        <strain evidence="2 3">JCM 11433</strain>
    </source>
</reference>
<dbReference type="AlphaFoldDB" id="A0A6I3M4Q5"/>
<dbReference type="EMBL" id="WMLB01000022">
    <property type="protein sequence ID" value="MTH68449.1"/>
    <property type="molecule type" value="Genomic_DNA"/>
</dbReference>
<evidence type="ECO:0000313" key="3">
    <source>
        <dbReference type="Proteomes" id="UP000433071"/>
    </source>
</evidence>
<sequence>MEMIVAGVIGALVITALVVVVAVRDRRAGTASEIRATEGGAAHPDAQARAYGTDAARDAGAGAV</sequence>